<reference evidence="19 20" key="1">
    <citation type="submission" date="2016-02" db="EMBL/GenBank/DDBJ databases">
        <title>Complete genome sequence and transcriptome regulation of the pentose utilising yeast Sugiyamaella lignohabitans.</title>
        <authorList>
            <person name="Bellasio M."/>
            <person name="Peymann A."/>
            <person name="Valli M."/>
            <person name="Sipitzky M."/>
            <person name="Graf A."/>
            <person name="Sauer M."/>
            <person name="Marx H."/>
            <person name="Mattanovich D."/>
        </authorList>
    </citation>
    <scope>NUCLEOTIDE SEQUENCE [LARGE SCALE GENOMIC DNA]</scope>
    <source>
        <strain evidence="19 20">CBS 10342</strain>
    </source>
</reference>
<evidence type="ECO:0000259" key="16">
    <source>
        <dbReference type="Pfam" id="PF00205"/>
    </source>
</evidence>
<dbReference type="FunFam" id="3.40.50.1220:FF:000006">
    <property type="entry name" value="2-hydroxyacyl-CoA lyase 1"/>
    <property type="match status" value="1"/>
</dbReference>
<dbReference type="CDD" id="cd02004">
    <property type="entry name" value="TPP_BZL_OCoD_HPCL"/>
    <property type="match status" value="1"/>
</dbReference>
<protein>
    <recommendedName>
        <fullName evidence="14">2-hydroxyacyl-CoA lyase</fullName>
        <ecNumber evidence="12">4.1.2.63</ecNumber>
    </recommendedName>
</protein>
<evidence type="ECO:0000256" key="15">
    <source>
        <dbReference type="RuleBase" id="RU362132"/>
    </source>
</evidence>
<organism evidence="19 20">
    <name type="scientific">Sugiyamaella lignohabitans</name>
    <dbReference type="NCBI Taxonomy" id="796027"/>
    <lineage>
        <taxon>Eukaryota</taxon>
        <taxon>Fungi</taxon>
        <taxon>Dikarya</taxon>
        <taxon>Ascomycota</taxon>
        <taxon>Saccharomycotina</taxon>
        <taxon>Dipodascomycetes</taxon>
        <taxon>Dipodascales</taxon>
        <taxon>Trichomonascaceae</taxon>
        <taxon>Sugiyamaella</taxon>
    </lineage>
</organism>
<gene>
    <name evidence="19" type="ORF">AWJ20_180</name>
</gene>
<comment type="catalytic activity">
    <reaction evidence="11">
        <text>an (R)-2-hydroxy-long-chain-fatty acyl-CoA = a long-chain fatty aldehyde + formyl-CoA</text>
        <dbReference type="Rhea" id="RHEA:67444"/>
        <dbReference type="ChEBI" id="CHEBI:17176"/>
        <dbReference type="ChEBI" id="CHEBI:57376"/>
        <dbReference type="ChEBI" id="CHEBI:170012"/>
        <dbReference type="EC" id="4.1.2.63"/>
    </reaction>
    <physiologicalReaction direction="left-to-right" evidence="11">
        <dbReference type="Rhea" id="RHEA:67445"/>
    </physiologicalReaction>
</comment>
<evidence type="ECO:0000256" key="1">
    <source>
        <dbReference type="ARBA" id="ARBA00001946"/>
    </source>
</evidence>
<dbReference type="GO" id="GO:0000287">
    <property type="term" value="F:magnesium ion binding"/>
    <property type="evidence" value="ECO:0007669"/>
    <property type="project" value="InterPro"/>
</dbReference>
<dbReference type="InterPro" id="IPR029035">
    <property type="entry name" value="DHS-like_NAD/FAD-binding_dom"/>
</dbReference>
<dbReference type="GO" id="GO:0030976">
    <property type="term" value="F:thiamine pyrophosphate binding"/>
    <property type="evidence" value="ECO:0007669"/>
    <property type="project" value="InterPro"/>
</dbReference>
<dbReference type="FunFam" id="3.40.50.970:FF:000054">
    <property type="entry name" value="Putative 2-hydroxyphytanoyl-CoA lyase"/>
    <property type="match status" value="1"/>
</dbReference>
<dbReference type="Pfam" id="PF00205">
    <property type="entry name" value="TPP_enzyme_M"/>
    <property type="match status" value="1"/>
</dbReference>
<dbReference type="InterPro" id="IPR012000">
    <property type="entry name" value="Thiamin_PyroP_enz_cen_dom"/>
</dbReference>
<comment type="function">
    <text evidence="13">Catalyzes a carbon-carbon cleavage reaction; cleaves a 2-hydroxy-3-methylacyl-CoA into formyl-CoA and a 2-methyl-branched fatty aldehyde.</text>
</comment>
<evidence type="ECO:0000313" key="19">
    <source>
        <dbReference type="EMBL" id="ANB11953.1"/>
    </source>
</evidence>
<dbReference type="KEGG" id="slb:AWJ20_180"/>
<evidence type="ECO:0000256" key="6">
    <source>
        <dbReference type="ARBA" id="ARBA00022842"/>
    </source>
</evidence>
<dbReference type="PANTHER" id="PTHR43710">
    <property type="entry name" value="2-HYDROXYACYL-COA LYASE"/>
    <property type="match status" value="1"/>
</dbReference>
<dbReference type="InterPro" id="IPR000399">
    <property type="entry name" value="TPP-bd_CS"/>
</dbReference>
<proteinExistence type="inferred from homology"/>
<dbReference type="EMBL" id="CP014501">
    <property type="protein sequence ID" value="ANB11953.1"/>
    <property type="molecule type" value="Genomic_DNA"/>
</dbReference>
<evidence type="ECO:0000256" key="9">
    <source>
        <dbReference type="ARBA" id="ARBA00023239"/>
    </source>
</evidence>
<evidence type="ECO:0000259" key="17">
    <source>
        <dbReference type="Pfam" id="PF02775"/>
    </source>
</evidence>
<comment type="catalytic activity">
    <reaction evidence="10">
        <text>a 2-hydroxy-3-methyl fatty acyl-CoA = a 2-methyl-branched fatty aldehyde + formyl-CoA</text>
        <dbReference type="Rhea" id="RHEA:25375"/>
        <dbReference type="ChEBI" id="CHEBI:49188"/>
        <dbReference type="ChEBI" id="CHEBI:57376"/>
        <dbReference type="ChEBI" id="CHEBI:58783"/>
        <dbReference type="EC" id="4.1.2.63"/>
    </reaction>
    <physiologicalReaction direction="left-to-right" evidence="10">
        <dbReference type="Rhea" id="RHEA:25376"/>
    </physiologicalReaction>
</comment>
<evidence type="ECO:0000313" key="20">
    <source>
        <dbReference type="Proteomes" id="UP000189580"/>
    </source>
</evidence>
<dbReference type="InterPro" id="IPR029061">
    <property type="entry name" value="THDP-binding"/>
</dbReference>
<evidence type="ECO:0000256" key="2">
    <source>
        <dbReference type="ARBA" id="ARBA00001964"/>
    </source>
</evidence>
<dbReference type="InterPro" id="IPR012001">
    <property type="entry name" value="Thiamin_PyroP_enz_TPP-bd_dom"/>
</dbReference>
<dbReference type="PROSITE" id="PS00187">
    <property type="entry name" value="TPP_ENZYMES"/>
    <property type="match status" value="1"/>
</dbReference>
<dbReference type="GO" id="GO:0001561">
    <property type="term" value="P:fatty acid alpha-oxidation"/>
    <property type="evidence" value="ECO:0007669"/>
    <property type="project" value="TreeGrafter"/>
</dbReference>
<dbReference type="CDD" id="cd07035">
    <property type="entry name" value="TPP_PYR_POX_like"/>
    <property type="match status" value="1"/>
</dbReference>
<evidence type="ECO:0000256" key="5">
    <source>
        <dbReference type="ARBA" id="ARBA00022723"/>
    </source>
</evidence>
<keyword evidence="5" id="KW-0479">Metal-binding</keyword>
<evidence type="ECO:0000256" key="8">
    <source>
        <dbReference type="ARBA" id="ARBA00023140"/>
    </source>
</evidence>
<dbReference type="SUPFAM" id="SSF52518">
    <property type="entry name" value="Thiamin diphosphate-binding fold (THDP-binding)"/>
    <property type="match status" value="2"/>
</dbReference>
<dbReference type="Gene3D" id="3.40.50.970">
    <property type="match status" value="2"/>
</dbReference>
<dbReference type="RefSeq" id="XP_018734430.1">
    <property type="nucleotide sequence ID" value="XM_018878707.1"/>
</dbReference>
<feature type="domain" description="Thiamine pyrophosphate enzyme central" evidence="16">
    <location>
        <begin position="200"/>
        <end position="329"/>
    </location>
</feature>
<keyword evidence="9" id="KW-0456">Lyase</keyword>
<dbReference type="PANTHER" id="PTHR43710:SF2">
    <property type="entry name" value="2-HYDROXYACYL-COA LYASE 1"/>
    <property type="match status" value="1"/>
</dbReference>
<keyword evidence="7 15" id="KW-0786">Thiamine pyrophosphate</keyword>
<dbReference type="SUPFAM" id="SSF52467">
    <property type="entry name" value="DHS-like NAD/FAD-binding domain"/>
    <property type="match status" value="1"/>
</dbReference>
<keyword evidence="20" id="KW-1185">Reference proteome</keyword>
<dbReference type="AlphaFoldDB" id="A0A167CPH2"/>
<dbReference type="Pfam" id="PF02776">
    <property type="entry name" value="TPP_enzyme_N"/>
    <property type="match status" value="1"/>
</dbReference>
<dbReference type="Gene3D" id="3.40.50.1220">
    <property type="entry name" value="TPP-binding domain"/>
    <property type="match status" value="1"/>
</dbReference>
<keyword evidence="19" id="KW-0670">Pyruvate</keyword>
<accession>A0A167CPH2</accession>
<comment type="similarity">
    <text evidence="4 15">Belongs to the TPP enzyme family.</text>
</comment>
<evidence type="ECO:0000259" key="18">
    <source>
        <dbReference type="Pfam" id="PF02776"/>
    </source>
</evidence>
<evidence type="ECO:0000256" key="4">
    <source>
        <dbReference type="ARBA" id="ARBA00007812"/>
    </source>
</evidence>
<evidence type="ECO:0000256" key="7">
    <source>
        <dbReference type="ARBA" id="ARBA00023052"/>
    </source>
</evidence>
<evidence type="ECO:0000256" key="13">
    <source>
        <dbReference type="ARBA" id="ARBA00059692"/>
    </source>
</evidence>
<comment type="cofactor">
    <cofactor evidence="2">
        <name>thiamine diphosphate</name>
        <dbReference type="ChEBI" id="CHEBI:58937"/>
    </cofactor>
</comment>
<keyword evidence="8" id="KW-0576">Peroxisome</keyword>
<sequence>MSVISGSEIIANSLVQLGVTHIFGIVGIPVIEVAEACINRGIKFISFRNEQAATYAATAYGYLTGKPGVSLVVGGPGVVHAMAGIENANSNHFPLLLLAGSSETHQRGKGAFQELNQVALLYPHTKFANQPSTVKSVPYMIEKAYRTSYFGRPGSTYIDLPADIIQAKLDIKNHQSKESVVQKLVPPGLAPKTMGDPERIRRAVNVLKTAKSPLLIVGKGAAYGRAENIIRQFQERTNIPFLPTPMGKGVIPDDNSLNVSAARSAALKNADVILLLGARLNWILHYGDSPKFSDNVKIIQVDSAAEELGNNSGNPELGIAGDIELVVHQILNELTSHGNSSWRSPPLLKEIADTKASNQAKAEKVDSTVTDPIKYQAVYKTIRETFSETLPSSKEIIYVSEGANTMDISRSSFSLNSPRTRLDAGTNATMGVGLGYAIAAKAASPDSLVVAIEGDSAFGFSAVEVETAVRSQLPMIIYVMNNSGVYHGVDPTAYDNVDDKPLPSTALQLNTAYHTLAESLGAKGYLAKTLDEVRSATLEAIRSDNVSVINVIIDSGKDKKLEFGWMASTKPKL</sequence>
<dbReference type="GO" id="GO:0005782">
    <property type="term" value="C:peroxisomal matrix"/>
    <property type="evidence" value="ECO:0007669"/>
    <property type="project" value="UniProtKB-SubCell"/>
</dbReference>
<dbReference type="Pfam" id="PF02775">
    <property type="entry name" value="TPP_enzyme_C"/>
    <property type="match status" value="1"/>
</dbReference>
<dbReference type="GO" id="GO:0106359">
    <property type="term" value="F:2-hydroxyacyl-CoA lyase activity"/>
    <property type="evidence" value="ECO:0007669"/>
    <property type="project" value="UniProtKB-EC"/>
</dbReference>
<dbReference type="GeneID" id="30033642"/>
<dbReference type="OrthoDB" id="10006023at2759"/>
<feature type="domain" description="Thiamine pyrophosphate enzyme TPP-binding" evidence="17">
    <location>
        <begin position="402"/>
        <end position="551"/>
    </location>
</feature>
<dbReference type="EC" id="4.1.2.63" evidence="12"/>
<evidence type="ECO:0000256" key="3">
    <source>
        <dbReference type="ARBA" id="ARBA00004253"/>
    </source>
</evidence>
<evidence type="ECO:0000256" key="14">
    <source>
        <dbReference type="ARBA" id="ARBA00070390"/>
    </source>
</evidence>
<comment type="cofactor">
    <cofactor evidence="1">
        <name>Mg(2+)</name>
        <dbReference type="ChEBI" id="CHEBI:18420"/>
    </cofactor>
</comment>
<evidence type="ECO:0000256" key="10">
    <source>
        <dbReference type="ARBA" id="ARBA00044451"/>
    </source>
</evidence>
<evidence type="ECO:0000256" key="12">
    <source>
        <dbReference type="ARBA" id="ARBA00044518"/>
    </source>
</evidence>
<feature type="domain" description="Thiamine pyrophosphate enzyme N-terminal TPP-binding" evidence="18">
    <location>
        <begin position="5"/>
        <end position="120"/>
    </location>
</feature>
<comment type="subcellular location">
    <subcellularLocation>
        <location evidence="3">Peroxisome matrix</location>
    </subcellularLocation>
</comment>
<dbReference type="InterPro" id="IPR045025">
    <property type="entry name" value="HACL1-like"/>
</dbReference>
<dbReference type="Proteomes" id="UP000189580">
    <property type="component" value="Chromosome a"/>
</dbReference>
<keyword evidence="6" id="KW-0460">Magnesium</keyword>
<name>A0A167CPH2_9ASCO</name>
<evidence type="ECO:0000256" key="11">
    <source>
        <dbReference type="ARBA" id="ARBA00044454"/>
    </source>
</evidence>
<dbReference type="InterPro" id="IPR011766">
    <property type="entry name" value="TPP_enzyme_TPP-bd"/>
</dbReference>